<evidence type="ECO:0000313" key="2">
    <source>
        <dbReference type="Proteomes" id="UP000322454"/>
    </source>
</evidence>
<comment type="caution">
    <text evidence="1">The sequence shown here is derived from an EMBL/GenBank/DDBJ whole genome shotgun (WGS) entry which is preliminary data.</text>
</comment>
<sequence>MDINHVMKLAKLDLNEEESAHFASELNKIIGYIDMIQSADVSKIEGILDELDYDRLISNEGLNERFYKDCRIDECKTDDTFDFEIVKSNAPSFEAQTAGLGLEDTATESGFFVVPQVIE</sequence>
<organism evidence="1 2">
    <name type="scientific">Candidatus Acidulodesulfobacterium acidiphilum</name>
    <dbReference type="NCBI Taxonomy" id="2597224"/>
    <lineage>
        <taxon>Bacteria</taxon>
        <taxon>Deltaproteobacteria</taxon>
        <taxon>Candidatus Acidulodesulfobacterales</taxon>
        <taxon>Candidatus Acidulodesulfobacterium</taxon>
    </lineage>
</organism>
<dbReference type="Pfam" id="PF02686">
    <property type="entry name" value="GatC"/>
    <property type="match status" value="1"/>
</dbReference>
<dbReference type="EMBL" id="SHMQ01000012">
    <property type="protein sequence ID" value="RZV39131.1"/>
    <property type="molecule type" value="Genomic_DNA"/>
</dbReference>
<proteinExistence type="predicted"/>
<name>A0A520XD86_9DELT</name>
<dbReference type="AlphaFoldDB" id="A0A520XD86"/>
<dbReference type="Proteomes" id="UP000322454">
    <property type="component" value="Unassembled WGS sequence"/>
</dbReference>
<dbReference type="InterPro" id="IPR036113">
    <property type="entry name" value="Asp/Glu-ADT_sf_sub_c"/>
</dbReference>
<evidence type="ECO:0000313" key="1">
    <source>
        <dbReference type="EMBL" id="RZV39131.1"/>
    </source>
</evidence>
<dbReference type="Gene3D" id="1.10.20.60">
    <property type="entry name" value="Glu-tRNAGln amidotransferase C subunit, N-terminal domain"/>
    <property type="match status" value="1"/>
</dbReference>
<dbReference type="InterPro" id="IPR003837">
    <property type="entry name" value="GatC"/>
</dbReference>
<accession>A0A520XD86</accession>
<gene>
    <name evidence="1" type="ORF">EVJ48_05300</name>
</gene>
<dbReference type="GO" id="GO:0006450">
    <property type="term" value="P:regulation of translational fidelity"/>
    <property type="evidence" value="ECO:0007669"/>
    <property type="project" value="InterPro"/>
</dbReference>
<reference evidence="1 2" key="1">
    <citation type="submission" date="2019-01" db="EMBL/GenBank/DDBJ databases">
        <title>Insights into ecological role of a new deltaproteobacterial order Candidatus Sinidesulfobacterales (Sva0485) by metagenomics and metatranscriptomics.</title>
        <authorList>
            <person name="Tan S."/>
            <person name="Liu J."/>
            <person name="Fang Y."/>
            <person name="Hedlund B."/>
            <person name="Lian Z.-H."/>
            <person name="Huang L.-Y."/>
            <person name="Li J.-T."/>
            <person name="Huang L.-N."/>
            <person name="Li W.-J."/>
            <person name="Jiang H.-C."/>
            <person name="Dong H.-L."/>
            <person name="Shu W.-S."/>
        </authorList>
    </citation>
    <scope>NUCLEOTIDE SEQUENCE [LARGE SCALE GENOMIC DNA]</scope>
    <source>
        <strain evidence="1">AP4</strain>
    </source>
</reference>
<dbReference type="SUPFAM" id="SSF141000">
    <property type="entry name" value="Glu-tRNAGln amidotransferase C subunit"/>
    <property type="match status" value="1"/>
</dbReference>
<protein>
    <submittedName>
        <fullName evidence="1">Aspartyl/glutamyl-tRNA amidotransferase subunit C</fullName>
    </submittedName>
</protein>